<dbReference type="Gene3D" id="1.10.287.1060">
    <property type="entry name" value="ESAT-6-like"/>
    <property type="match status" value="1"/>
</dbReference>
<dbReference type="Pfam" id="PF06013">
    <property type="entry name" value="WXG100"/>
    <property type="match status" value="1"/>
</dbReference>
<dbReference type="RefSeq" id="WP_029719693.1">
    <property type="nucleotide sequence ID" value="NZ_JAJUIW010000004.1"/>
</dbReference>
<dbReference type="InterPro" id="IPR036689">
    <property type="entry name" value="ESAT-6-like_sf"/>
</dbReference>
<gene>
    <name evidence="2" type="ORF">GU90_05160</name>
</gene>
<dbReference type="NCBIfam" id="TIGR03930">
    <property type="entry name" value="WXG100_ESAT6"/>
    <property type="match status" value="1"/>
</dbReference>
<evidence type="ECO:0000256" key="1">
    <source>
        <dbReference type="RuleBase" id="RU362001"/>
    </source>
</evidence>
<reference evidence="2 3" key="1">
    <citation type="submission" date="2014-06" db="EMBL/GenBank/DDBJ databases">
        <title>Saccharopolyspora rectivirgula DSM-43113 Genome sequencing.</title>
        <authorList>
            <person name="Barrera C."/>
            <person name="Millon L."/>
            <person name="Rognon B."/>
            <person name="Zaugg C."/>
            <person name="Monod M."/>
        </authorList>
    </citation>
    <scope>NUCLEOTIDE SEQUENCE [LARGE SCALE GENOMIC DNA]</scope>
    <source>
        <strain evidence="2 3">DSM 43113</strain>
    </source>
</reference>
<dbReference type="InterPro" id="IPR010310">
    <property type="entry name" value="T7SS_ESAT-6-like"/>
</dbReference>
<dbReference type="Proteomes" id="UP000031419">
    <property type="component" value="Unassembled WGS sequence"/>
</dbReference>
<dbReference type="AlphaFoldDB" id="A0A073B0V2"/>
<accession>A0A073B0V2</accession>
<sequence>MEISVNFAALSQAADDLSQTSQKIQAELDQLESYLKPLIQTWEGAAQEAYYAAQREWDKAAANMQEITAKMGMAVNAANEAYQAGERRNAARFGG</sequence>
<name>A0A073B0V2_9PSEU</name>
<proteinExistence type="inferred from homology"/>
<dbReference type="OrthoDB" id="3387628at2"/>
<comment type="similarity">
    <text evidence="1">Belongs to the WXG100 family.</text>
</comment>
<keyword evidence="3" id="KW-1185">Reference proteome</keyword>
<comment type="caution">
    <text evidence="2">The sequence shown here is derived from an EMBL/GenBank/DDBJ whole genome shotgun (WGS) entry which is preliminary data.</text>
</comment>
<dbReference type="STRING" id="28042.GU90_05160"/>
<protein>
    <recommendedName>
        <fullName evidence="1">ESAT-6-like protein</fullName>
    </recommendedName>
</protein>
<dbReference type="eggNOG" id="COG4842">
    <property type="taxonomic scope" value="Bacteria"/>
</dbReference>
<organism evidence="2 3">
    <name type="scientific">Saccharopolyspora rectivirgula</name>
    <dbReference type="NCBI Taxonomy" id="28042"/>
    <lineage>
        <taxon>Bacteria</taxon>
        <taxon>Bacillati</taxon>
        <taxon>Actinomycetota</taxon>
        <taxon>Actinomycetes</taxon>
        <taxon>Pseudonocardiales</taxon>
        <taxon>Pseudonocardiaceae</taxon>
        <taxon>Saccharopolyspora</taxon>
    </lineage>
</organism>
<evidence type="ECO:0000313" key="3">
    <source>
        <dbReference type="Proteomes" id="UP000031419"/>
    </source>
</evidence>
<dbReference type="EMBL" id="JNVU01000014">
    <property type="protein sequence ID" value="KEI45176.1"/>
    <property type="molecule type" value="Genomic_DNA"/>
</dbReference>
<evidence type="ECO:0000313" key="2">
    <source>
        <dbReference type="EMBL" id="KEI45176.1"/>
    </source>
</evidence>
<dbReference type="SUPFAM" id="SSF140453">
    <property type="entry name" value="EsxAB dimer-like"/>
    <property type="match status" value="1"/>
</dbReference>